<feature type="non-terminal residue" evidence="3">
    <location>
        <position position="1"/>
    </location>
</feature>
<evidence type="ECO:0000256" key="1">
    <source>
        <dbReference type="SAM" id="Phobius"/>
    </source>
</evidence>
<evidence type="ECO:0000313" key="4">
    <source>
        <dbReference type="Proteomes" id="UP000478052"/>
    </source>
</evidence>
<dbReference type="InterPro" id="IPR012337">
    <property type="entry name" value="RNaseH-like_sf"/>
</dbReference>
<gene>
    <name evidence="3" type="ORF">FWK35_00035582</name>
</gene>
<evidence type="ECO:0000313" key="3">
    <source>
        <dbReference type="EMBL" id="KAF0691409.1"/>
    </source>
</evidence>
<dbReference type="PANTHER" id="PTHR45749">
    <property type="match status" value="1"/>
</dbReference>
<dbReference type="SUPFAM" id="SSF53098">
    <property type="entry name" value="Ribonuclease H-like"/>
    <property type="match status" value="1"/>
</dbReference>
<dbReference type="Proteomes" id="UP000478052">
    <property type="component" value="Unassembled WGS sequence"/>
</dbReference>
<dbReference type="AlphaFoldDB" id="A0A6G0VKK5"/>
<dbReference type="PANTHER" id="PTHR45749:SF21">
    <property type="entry name" value="DUF4371 DOMAIN-CONTAINING PROTEIN"/>
    <property type="match status" value="1"/>
</dbReference>
<organism evidence="3 4">
    <name type="scientific">Aphis craccivora</name>
    <name type="common">Cowpea aphid</name>
    <dbReference type="NCBI Taxonomy" id="307492"/>
    <lineage>
        <taxon>Eukaryota</taxon>
        <taxon>Metazoa</taxon>
        <taxon>Ecdysozoa</taxon>
        <taxon>Arthropoda</taxon>
        <taxon>Hexapoda</taxon>
        <taxon>Insecta</taxon>
        <taxon>Pterygota</taxon>
        <taxon>Neoptera</taxon>
        <taxon>Paraneoptera</taxon>
        <taxon>Hemiptera</taxon>
        <taxon>Sternorrhyncha</taxon>
        <taxon>Aphidomorpha</taxon>
        <taxon>Aphidoidea</taxon>
        <taxon>Aphididae</taxon>
        <taxon>Aphidini</taxon>
        <taxon>Aphis</taxon>
        <taxon>Aphis</taxon>
    </lineage>
</organism>
<dbReference type="OrthoDB" id="6602344at2759"/>
<keyword evidence="1" id="KW-0472">Membrane</keyword>
<keyword evidence="1" id="KW-1133">Transmembrane helix</keyword>
<comment type="caution">
    <text evidence="3">The sequence shown here is derived from an EMBL/GenBank/DDBJ whole genome shotgun (WGS) entry which is preliminary data.</text>
</comment>
<keyword evidence="1" id="KW-0812">Transmembrane</keyword>
<reference evidence="3 4" key="1">
    <citation type="submission" date="2019-08" db="EMBL/GenBank/DDBJ databases">
        <title>Whole genome of Aphis craccivora.</title>
        <authorList>
            <person name="Voronova N.V."/>
            <person name="Shulinski R.S."/>
            <person name="Bandarenka Y.V."/>
            <person name="Zhorov D.G."/>
            <person name="Warner D."/>
        </authorList>
    </citation>
    <scope>NUCLEOTIDE SEQUENCE [LARGE SCALE GENOMIC DNA]</scope>
    <source>
        <strain evidence="3">180601</strain>
        <tissue evidence="3">Whole Body</tissue>
    </source>
</reference>
<name>A0A6G0VKK5_APHCR</name>
<proteinExistence type="predicted"/>
<accession>A0A6G0VKK5</accession>
<dbReference type="EMBL" id="VUJU01015977">
    <property type="protein sequence ID" value="KAF0691409.1"/>
    <property type="molecule type" value="Genomic_DNA"/>
</dbReference>
<protein>
    <submittedName>
        <fullName evidence="3">52 kDa repressor of the inhibitor of the protein kinase-like</fullName>
    </submittedName>
</protein>
<keyword evidence="4" id="KW-1185">Reference proteome</keyword>
<sequence length="453" mass="51726">SNKSNLIMFIHIFFGGVVHVLMCTMPRAATVNITTLKMMYILKNTHFCLNGFPNFVGWCTQNSFINTSFVHFHKFLEKARQHEKNDWHIESCIRNKLKPIETSLLFCALHNLPIRGNNDNTAAFNNLLEFRINAGDLVLKSHLEKSSKNALYISHRVQNELIECASSTLRSVITNEVRQAFCFSIIADETADIGGVEQLSICVRYLKHKLVHEEFLGFFPLIEFDAQFITKTILEACSNIDIDMKKCVGQGFDGCATMAGYISDVQKRINDLYPMAHFFHCASHRLNLVINDLHTVTEVRNCIGKIKETITFFRDSALRKNIIGGSVLTKLCETRFVEKHKSVRQFNERFVTIVEGLEEIFKSNNFNTSYKLLSAITAPNFVVILSIISKYFAKFEIISTVLQGIDVDLQQATRHIQDLLSMLQKDRDDCETKFRAIFEKAVEIASKINLELA</sequence>
<feature type="domain" description="DUF4371" evidence="2">
    <location>
        <begin position="111"/>
        <end position="261"/>
    </location>
</feature>
<dbReference type="InterPro" id="IPR025398">
    <property type="entry name" value="DUF4371"/>
</dbReference>
<feature type="transmembrane region" description="Helical" evidence="1">
    <location>
        <begin position="6"/>
        <end position="29"/>
    </location>
</feature>
<dbReference type="Pfam" id="PF14291">
    <property type="entry name" value="DUF4371"/>
    <property type="match status" value="1"/>
</dbReference>
<evidence type="ECO:0000259" key="2">
    <source>
        <dbReference type="Pfam" id="PF14291"/>
    </source>
</evidence>